<accession>A0AAN8HFI2</accession>
<organism evidence="2 3">
    <name type="scientific">Champsocephalus gunnari</name>
    <name type="common">Mackerel icefish</name>
    <dbReference type="NCBI Taxonomy" id="52237"/>
    <lineage>
        <taxon>Eukaryota</taxon>
        <taxon>Metazoa</taxon>
        <taxon>Chordata</taxon>
        <taxon>Craniata</taxon>
        <taxon>Vertebrata</taxon>
        <taxon>Euteleostomi</taxon>
        <taxon>Actinopterygii</taxon>
        <taxon>Neopterygii</taxon>
        <taxon>Teleostei</taxon>
        <taxon>Neoteleostei</taxon>
        <taxon>Acanthomorphata</taxon>
        <taxon>Eupercaria</taxon>
        <taxon>Perciformes</taxon>
        <taxon>Notothenioidei</taxon>
        <taxon>Channichthyidae</taxon>
        <taxon>Champsocephalus</taxon>
    </lineage>
</organism>
<feature type="compositionally biased region" description="Low complexity" evidence="1">
    <location>
        <begin position="12"/>
        <end position="22"/>
    </location>
</feature>
<keyword evidence="3" id="KW-1185">Reference proteome</keyword>
<proteinExistence type="predicted"/>
<gene>
    <name evidence="2" type="ORF">CgunFtcFv8_007951</name>
</gene>
<dbReference type="EMBL" id="JAURVH010001527">
    <property type="protein sequence ID" value="KAK5913417.1"/>
    <property type="molecule type" value="Genomic_DNA"/>
</dbReference>
<name>A0AAN8HFI2_CHAGU</name>
<feature type="region of interest" description="Disordered" evidence="1">
    <location>
        <begin position="1"/>
        <end position="23"/>
    </location>
</feature>
<protein>
    <submittedName>
        <fullName evidence="2">Uncharacterized protein</fullName>
    </submittedName>
</protein>
<sequence length="85" mass="8701">MLHRDVPPQPPVSQSLSFSQPPVSDPLVASVFYPSPSLSLSVSVPAPASCLSTGAAFLPARLPADHHQSGGASVLLGPNAPYQCP</sequence>
<reference evidence="2 3" key="1">
    <citation type="journal article" date="2023" name="Mol. Biol. Evol.">
        <title>Genomics of Secondarily Temperate Adaptation in the Only Non-Antarctic Icefish.</title>
        <authorList>
            <person name="Rivera-Colon A.G."/>
            <person name="Rayamajhi N."/>
            <person name="Minhas B.F."/>
            <person name="Madrigal G."/>
            <person name="Bilyk K.T."/>
            <person name="Yoon V."/>
            <person name="Hune M."/>
            <person name="Gregory S."/>
            <person name="Cheng C.H.C."/>
            <person name="Catchen J.M."/>
        </authorList>
    </citation>
    <scope>NUCLEOTIDE SEQUENCE [LARGE SCALE GENOMIC DNA]</scope>
    <source>
        <tissue evidence="2">White muscle</tissue>
    </source>
</reference>
<comment type="caution">
    <text evidence="2">The sequence shown here is derived from an EMBL/GenBank/DDBJ whole genome shotgun (WGS) entry which is preliminary data.</text>
</comment>
<evidence type="ECO:0000256" key="1">
    <source>
        <dbReference type="SAM" id="MobiDB-lite"/>
    </source>
</evidence>
<dbReference type="AlphaFoldDB" id="A0AAN8HFI2"/>
<evidence type="ECO:0000313" key="2">
    <source>
        <dbReference type="EMBL" id="KAK5913417.1"/>
    </source>
</evidence>
<evidence type="ECO:0000313" key="3">
    <source>
        <dbReference type="Proteomes" id="UP001331515"/>
    </source>
</evidence>
<dbReference type="Proteomes" id="UP001331515">
    <property type="component" value="Unassembled WGS sequence"/>
</dbReference>